<dbReference type="InterPro" id="IPR015943">
    <property type="entry name" value="WD40/YVTN_repeat-like_dom_sf"/>
</dbReference>
<evidence type="ECO:0000256" key="1">
    <source>
        <dbReference type="SAM" id="SignalP"/>
    </source>
</evidence>
<dbReference type="Gene3D" id="2.130.10.10">
    <property type="entry name" value="YVTN repeat-like/Quinoprotein amine dehydrogenase"/>
    <property type="match status" value="1"/>
</dbReference>
<evidence type="ECO:0008006" key="4">
    <source>
        <dbReference type="Google" id="ProtNLM"/>
    </source>
</evidence>
<gene>
    <name evidence="2" type="ORF">BDV40DRAFT_312670</name>
</gene>
<accession>A0A5N6V902</accession>
<sequence>MLYQTVKSLMIALAFSATVVSAQNSVTSLVSRRVTEYLMPAATETHEFARVPNTNFVLLTQMSDSELIKIELDPTTEEPIAYHSFPMGKNSSSQLHGVWPSTVHPGMMWLSLQADNKLLLVDPGQDLSTAPSIIQTIDIPAPGNGPHCVFEIGNRVWAGLKVASEQTGQYYVFSADVTNSTDQELYQCLNSPVFIKEEPTTGLIYVTQDNDSSIMRINVTSGETTQLPIPPSVGNNAVGMTTAYGAMSGVWFTLAGNATGGTGTFGHIGSSGEMEFFQLQHPLLGANSGLLHIADASTEAGGPALWLLSTSLLSTNSPDALIRVNFDAAITSISAEEYISMPTQNAKVHRVLPLDATVLVSELNTFTLAQLTYNNTVAGQWLPAESVSNTTVYTQAG</sequence>
<evidence type="ECO:0000313" key="3">
    <source>
        <dbReference type="Proteomes" id="UP000326950"/>
    </source>
</evidence>
<dbReference type="SUPFAM" id="SSF51004">
    <property type="entry name" value="C-terminal (heme d1) domain of cytochrome cd1-nitrite reductase"/>
    <property type="match status" value="1"/>
</dbReference>
<keyword evidence="1" id="KW-0732">Signal</keyword>
<protein>
    <recommendedName>
        <fullName evidence="4">Lactonase, 7-bladed beta-propeller-domain-containing protein</fullName>
    </recommendedName>
</protein>
<reference evidence="2 3" key="1">
    <citation type="submission" date="2019-04" db="EMBL/GenBank/DDBJ databases">
        <title>Friends and foes A comparative genomics study of 23 Aspergillus species from section Flavi.</title>
        <authorList>
            <consortium name="DOE Joint Genome Institute"/>
            <person name="Kjaerbolling I."/>
            <person name="Vesth T."/>
            <person name="Frisvad J.C."/>
            <person name="Nybo J.L."/>
            <person name="Theobald S."/>
            <person name="Kildgaard S."/>
            <person name="Isbrandt T."/>
            <person name="Kuo A."/>
            <person name="Sato A."/>
            <person name="Lyhne E.K."/>
            <person name="Kogle M.E."/>
            <person name="Wiebenga A."/>
            <person name="Kun R.S."/>
            <person name="Lubbers R.J."/>
            <person name="Makela M.R."/>
            <person name="Barry K."/>
            <person name="Chovatia M."/>
            <person name="Clum A."/>
            <person name="Daum C."/>
            <person name="Haridas S."/>
            <person name="He G."/>
            <person name="LaButti K."/>
            <person name="Lipzen A."/>
            <person name="Mondo S."/>
            <person name="Riley R."/>
            <person name="Salamov A."/>
            <person name="Simmons B.A."/>
            <person name="Magnuson J.K."/>
            <person name="Henrissat B."/>
            <person name="Mortensen U.H."/>
            <person name="Larsen T.O."/>
            <person name="Devries R.P."/>
            <person name="Grigoriev I.V."/>
            <person name="Machida M."/>
            <person name="Baker S.E."/>
            <person name="Andersen M.R."/>
        </authorList>
    </citation>
    <scope>NUCLEOTIDE SEQUENCE [LARGE SCALE GENOMIC DNA]</scope>
    <source>
        <strain evidence="2 3">CBS 117626</strain>
    </source>
</reference>
<dbReference type="OrthoDB" id="5588185at2759"/>
<keyword evidence="3" id="KW-1185">Reference proteome</keyword>
<organism evidence="2 3">
    <name type="scientific">Aspergillus tamarii</name>
    <dbReference type="NCBI Taxonomy" id="41984"/>
    <lineage>
        <taxon>Eukaryota</taxon>
        <taxon>Fungi</taxon>
        <taxon>Dikarya</taxon>
        <taxon>Ascomycota</taxon>
        <taxon>Pezizomycotina</taxon>
        <taxon>Eurotiomycetes</taxon>
        <taxon>Eurotiomycetidae</taxon>
        <taxon>Eurotiales</taxon>
        <taxon>Aspergillaceae</taxon>
        <taxon>Aspergillus</taxon>
        <taxon>Aspergillus subgen. Circumdati</taxon>
    </lineage>
</organism>
<proteinExistence type="predicted"/>
<feature type="chain" id="PRO_5024941002" description="Lactonase, 7-bladed beta-propeller-domain-containing protein" evidence="1">
    <location>
        <begin position="23"/>
        <end position="397"/>
    </location>
</feature>
<evidence type="ECO:0000313" key="2">
    <source>
        <dbReference type="EMBL" id="KAE8167374.1"/>
    </source>
</evidence>
<dbReference type="AlphaFoldDB" id="A0A5N6V902"/>
<name>A0A5N6V902_ASPTM</name>
<dbReference type="Proteomes" id="UP000326950">
    <property type="component" value="Unassembled WGS sequence"/>
</dbReference>
<dbReference type="InterPro" id="IPR011048">
    <property type="entry name" value="Haem_d1_sf"/>
</dbReference>
<feature type="signal peptide" evidence="1">
    <location>
        <begin position="1"/>
        <end position="22"/>
    </location>
</feature>
<dbReference type="EMBL" id="ML738589">
    <property type="protein sequence ID" value="KAE8167374.1"/>
    <property type="molecule type" value="Genomic_DNA"/>
</dbReference>